<sequence>MKKLVAALIVANIALGSTAVMATGGNPYNNGHYELMNKDTTPMLVWRNGKLVKNPEYAIERSNAQESRQNVPPTSDGSKQDE</sequence>
<proteinExistence type="predicted"/>
<evidence type="ECO:0000256" key="2">
    <source>
        <dbReference type="SAM" id="SignalP"/>
    </source>
</evidence>
<accession>A0ABS9EZ34</accession>
<organism evidence="3 4">
    <name type="scientific">Pseudomonas gessardii</name>
    <dbReference type="NCBI Taxonomy" id="78544"/>
    <lineage>
        <taxon>Bacteria</taxon>
        <taxon>Pseudomonadati</taxon>
        <taxon>Pseudomonadota</taxon>
        <taxon>Gammaproteobacteria</taxon>
        <taxon>Pseudomonadales</taxon>
        <taxon>Pseudomonadaceae</taxon>
        <taxon>Pseudomonas</taxon>
    </lineage>
</organism>
<dbReference type="EMBL" id="WKED01000001">
    <property type="protein sequence ID" value="MCF5105458.1"/>
    <property type="molecule type" value="Genomic_DNA"/>
</dbReference>
<dbReference type="RefSeq" id="WP_099169242.1">
    <property type="nucleotide sequence ID" value="NZ_WKED01000001.1"/>
</dbReference>
<comment type="caution">
    <text evidence="3">The sequence shown here is derived from an EMBL/GenBank/DDBJ whole genome shotgun (WGS) entry which is preliminary data.</text>
</comment>
<name>A0ABS9EZ34_9PSED</name>
<evidence type="ECO:0000313" key="3">
    <source>
        <dbReference type="EMBL" id="MCF5105458.1"/>
    </source>
</evidence>
<reference evidence="3 4" key="1">
    <citation type="submission" date="2019-11" db="EMBL/GenBank/DDBJ databases">
        <title>Epiphytic Pseudomonas syringae from cherry orchards.</title>
        <authorList>
            <person name="Hulin M.T."/>
        </authorList>
    </citation>
    <scope>NUCLEOTIDE SEQUENCE [LARGE SCALE GENOMIC DNA]</scope>
    <source>
        <strain evidence="3 4">PA-6-5B</strain>
    </source>
</reference>
<gene>
    <name evidence="3" type="ORF">GIW56_01280</name>
</gene>
<feature type="chain" id="PRO_5045445365" evidence="2">
    <location>
        <begin position="23"/>
        <end position="82"/>
    </location>
</feature>
<evidence type="ECO:0000256" key="1">
    <source>
        <dbReference type="SAM" id="MobiDB-lite"/>
    </source>
</evidence>
<dbReference type="Proteomes" id="UP000814003">
    <property type="component" value="Unassembled WGS sequence"/>
</dbReference>
<evidence type="ECO:0000313" key="4">
    <source>
        <dbReference type="Proteomes" id="UP000814003"/>
    </source>
</evidence>
<feature type="compositionally biased region" description="Polar residues" evidence="1">
    <location>
        <begin position="62"/>
        <end position="82"/>
    </location>
</feature>
<feature type="signal peptide" evidence="2">
    <location>
        <begin position="1"/>
        <end position="22"/>
    </location>
</feature>
<keyword evidence="4" id="KW-1185">Reference proteome</keyword>
<protein>
    <submittedName>
        <fullName evidence="3">Uncharacterized protein</fullName>
    </submittedName>
</protein>
<feature type="region of interest" description="Disordered" evidence="1">
    <location>
        <begin position="60"/>
        <end position="82"/>
    </location>
</feature>
<keyword evidence="2" id="KW-0732">Signal</keyword>